<dbReference type="EMBL" id="CP128400">
    <property type="protein sequence ID" value="WJW69634.1"/>
    <property type="molecule type" value="Genomic_DNA"/>
</dbReference>
<feature type="transmembrane region" description="Helical" evidence="6">
    <location>
        <begin position="264"/>
        <end position="286"/>
    </location>
</feature>
<dbReference type="AlphaFoldDB" id="A0A8T7M6I8"/>
<dbReference type="PANTHER" id="PTHR40277:SF1">
    <property type="entry name" value="BLL5419 PROTEIN"/>
    <property type="match status" value="1"/>
</dbReference>
<feature type="transmembrane region" description="Helical" evidence="6">
    <location>
        <begin position="307"/>
        <end position="329"/>
    </location>
</feature>
<dbReference type="Pfam" id="PF03706">
    <property type="entry name" value="LPG_synthase_TM"/>
    <property type="match status" value="1"/>
</dbReference>
<reference evidence="7 9" key="1">
    <citation type="submission" date="2020-06" db="EMBL/GenBank/DDBJ databases">
        <title>Anoxygenic phototrophic Chloroflexota member uses a Type I reaction center.</title>
        <authorList>
            <person name="Tsuji J.M."/>
            <person name="Shaw N.A."/>
            <person name="Nagashima S."/>
            <person name="Venkiteswaran J."/>
            <person name="Schiff S.L."/>
            <person name="Hanada S."/>
            <person name="Tank M."/>
            <person name="Neufeld J.D."/>
        </authorList>
    </citation>
    <scope>NUCLEOTIDE SEQUENCE [LARGE SCALE GENOMIC DNA]</scope>
    <source>
        <strain evidence="7">L227-S17</strain>
    </source>
</reference>
<keyword evidence="10" id="KW-1185">Reference proteome</keyword>
<dbReference type="Proteomes" id="UP000521676">
    <property type="component" value="Unassembled WGS sequence"/>
</dbReference>
<evidence type="ECO:0000256" key="1">
    <source>
        <dbReference type="ARBA" id="ARBA00004651"/>
    </source>
</evidence>
<dbReference type="RefSeq" id="WP_341471507.1">
    <property type="nucleotide sequence ID" value="NZ_CP128400.1"/>
</dbReference>
<evidence type="ECO:0000313" key="7">
    <source>
        <dbReference type="EMBL" id="NWJ47728.1"/>
    </source>
</evidence>
<gene>
    <name evidence="7" type="ORF">HXX08_17890</name>
    <name evidence="8" type="ORF">OZ401_003261</name>
</gene>
<feature type="transmembrane region" description="Helical" evidence="6">
    <location>
        <begin position="235"/>
        <end position="258"/>
    </location>
</feature>
<keyword evidence="2" id="KW-1003">Cell membrane</keyword>
<dbReference type="InterPro" id="IPR022791">
    <property type="entry name" value="L-PG_synthase/AglD"/>
</dbReference>
<feature type="transmembrane region" description="Helical" evidence="6">
    <location>
        <begin position="146"/>
        <end position="165"/>
    </location>
</feature>
<keyword evidence="4 6" id="KW-1133">Transmembrane helix</keyword>
<evidence type="ECO:0000256" key="5">
    <source>
        <dbReference type="ARBA" id="ARBA00023136"/>
    </source>
</evidence>
<proteinExistence type="predicted"/>
<evidence type="ECO:0000256" key="3">
    <source>
        <dbReference type="ARBA" id="ARBA00022692"/>
    </source>
</evidence>
<dbReference type="Proteomes" id="UP001431572">
    <property type="component" value="Chromosome 2"/>
</dbReference>
<accession>A0A8T7M6I8</accession>
<comment type="subcellular location">
    <subcellularLocation>
        <location evidence="1">Cell membrane</location>
        <topology evidence="1">Multi-pass membrane protein</topology>
    </subcellularLocation>
</comment>
<evidence type="ECO:0000313" key="9">
    <source>
        <dbReference type="Proteomes" id="UP000521676"/>
    </source>
</evidence>
<dbReference type="EMBL" id="JACATZ010000003">
    <property type="protein sequence ID" value="NWJ47728.1"/>
    <property type="molecule type" value="Genomic_DNA"/>
</dbReference>
<dbReference type="NCBIfam" id="TIGR00374">
    <property type="entry name" value="flippase-like domain"/>
    <property type="match status" value="1"/>
</dbReference>
<feature type="transmembrane region" description="Helical" evidence="6">
    <location>
        <begin position="171"/>
        <end position="193"/>
    </location>
</feature>
<keyword evidence="5 6" id="KW-0472">Membrane</keyword>
<evidence type="ECO:0000313" key="8">
    <source>
        <dbReference type="EMBL" id="WJW69634.1"/>
    </source>
</evidence>
<organism evidence="7 9">
    <name type="scientific">Candidatus Chlorohelix allophototropha</name>
    <dbReference type="NCBI Taxonomy" id="3003348"/>
    <lineage>
        <taxon>Bacteria</taxon>
        <taxon>Bacillati</taxon>
        <taxon>Chloroflexota</taxon>
        <taxon>Chloroflexia</taxon>
        <taxon>Candidatus Chloroheliales</taxon>
        <taxon>Candidatus Chloroheliaceae</taxon>
        <taxon>Candidatus Chlorohelix</taxon>
    </lineage>
</organism>
<dbReference type="PANTHER" id="PTHR40277">
    <property type="entry name" value="BLL5419 PROTEIN"/>
    <property type="match status" value="1"/>
</dbReference>
<evidence type="ECO:0000256" key="6">
    <source>
        <dbReference type="SAM" id="Phobius"/>
    </source>
</evidence>
<name>A0A8T7M6I8_9CHLR</name>
<keyword evidence="3 6" id="KW-0812">Transmembrane</keyword>
<protein>
    <submittedName>
        <fullName evidence="7">Flippase-like domain-containing protein</fullName>
    </submittedName>
</protein>
<dbReference type="GO" id="GO:0005886">
    <property type="term" value="C:plasma membrane"/>
    <property type="evidence" value="ECO:0007669"/>
    <property type="project" value="UniProtKB-SubCell"/>
</dbReference>
<evidence type="ECO:0000256" key="4">
    <source>
        <dbReference type="ARBA" id="ARBA00022989"/>
    </source>
</evidence>
<sequence length="342" mass="37348">MGENEPSYSSGVEKTMTGRSFYTNPRFWRWVVRIGGTALLVFFLTRLNLDPLKIWDDLRQANLWLVVLSILLVFPFIALKAWRWNLILKDLSIKLGFKTAFRLYAVGLSAGSFTPGQAGDAIKAFYLRDMGYPLGRGLVSVVLDRLFDVAVLILLAASGLLFLGADFAGELPVLVLLLGGTLAGLVALSLPAMRTRLLNIALRLLLARKASSNRTLQREEAEAEEKLRPVNFAPVFGATLLASALALFRIWLLALALGMNLNPLQVVAVSSLATVVSLIPVSVAGIGARDVALVAILDKLGYLHEKAISLSSFILLLNLVNLVAGYVIWKFQNEEDLEKNAG</sequence>
<reference evidence="8" key="2">
    <citation type="journal article" date="2024" name="Nature">
        <title>Anoxygenic phototroph of the Chloroflexota uses a type I reaction centre.</title>
        <authorList>
            <person name="Tsuji J.M."/>
            <person name="Shaw N.A."/>
            <person name="Nagashima S."/>
            <person name="Venkiteswaran J.J."/>
            <person name="Schiff S.L."/>
            <person name="Watanabe T."/>
            <person name="Fukui M."/>
            <person name="Hanada S."/>
            <person name="Tank M."/>
            <person name="Neufeld J.D."/>
        </authorList>
    </citation>
    <scope>NUCLEOTIDE SEQUENCE</scope>
    <source>
        <strain evidence="8">L227-S17</strain>
    </source>
</reference>
<feature type="transmembrane region" description="Helical" evidence="6">
    <location>
        <begin position="61"/>
        <end position="79"/>
    </location>
</feature>
<evidence type="ECO:0000313" key="10">
    <source>
        <dbReference type="Proteomes" id="UP001431572"/>
    </source>
</evidence>
<evidence type="ECO:0000256" key="2">
    <source>
        <dbReference type="ARBA" id="ARBA00022475"/>
    </source>
</evidence>
<feature type="transmembrane region" description="Helical" evidence="6">
    <location>
        <begin position="30"/>
        <end position="49"/>
    </location>
</feature>